<feature type="domain" description="F-box" evidence="1">
    <location>
        <begin position="17"/>
        <end position="57"/>
    </location>
</feature>
<evidence type="ECO:0000259" key="1">
    <source>
        <dbReference type="SMART" id="SM00256"/>
    </source>
</evidence>
<dbReference type="PANTHER" id="PTHR35546">
    <property type="entry name" value="F-BOX PROTEIN INTERACTION DOMAIN PROTEIN-RELATED"/>
    <property type="match status" value="1"/>
</dbReference>
<dbReference type="Pfam" id="PF24750">
    <property type="entry name" value="b-prop_At3g26010-like"/>
    <property type="match status" value="1"/>
</dbReference>
<sequence length="379" mass="43455">MEEGSSKKNKQTPAPTLTEDLLREILARVPYKSLCRFKCVSRPWLALCSDPDLRKRSPQTLSGFFYRSSTRPTYNRSRYRHHFTNLSGRGRPMVDPSLSFLPDYAEYEFLGCCNGLLLLECRRISSEYELDYLVCNPATEKWVVLPDSEIVGVTENVVGICSRMYLCFDPAVSPHFKVFLLVQASHHERDYLRITGLKIYSSDTGGWSFKKSRWRDNDRVHLRPDGAFFNGTLHFITLDRSILAVDMEGKAWRRIPTPCNFSFIGLSHGRVYGMCNYRDNASPVSIWVLEDYSGGQWVLKDTVTGPQLFGLHHLEYGILKLCPVVGIHPESSLVFINVSLERNLVSYDMDNKQVHDICTLGREYVHPSLPYIPCFSGWL</sequence>
<dbReference type="InterPro" id="IPR056592">
    <property type="entry name" value="Beta-prop_At3g26010-like"/>
</dbReference>
<evidence type="ECO:0000313" key="2">
    <source>
        <dbReference type="EMBL" id="JAD79943.1"/>
    </source>
</evidence>
<reference evidence="2" key="1">
    <citation type="submission" date="2014-09" db="EMBL/GenBank/DDBJ databases">
        <authorList>
            <person name="Magalhaes I.L.F."/>
            <person name="Oliveira U."/>
            <person name="Santos F.R."/>
            <person name="Vidigal T.H.D.A."/>
            <person name="Brescovit A.D."/>
            <person name="Santos A.J."/>
        </authorList>
    </citation>
    <scope>NUCLEOTIDE SEQUENCE</scope>
    <source>
        <tissue evidence="2">Shoot tissue taken approximately 20 cm above the soil surface</tissue>
    </source>
</reference>
<dbReference type="InterPro" id="IPR001810">
    <property type="entry name" value="F-box_dom"/>
</dbReference>
<dbReference type="NCBIfam" id="TIGR01640">
    <property type="entry name" value="F_box_assoc_1"/>
    <property type="match status" value="1"/>
</dbReference>
<organism evidence="2">
    <name type="scientific">Arundo donax</name>
    <name type="common">Giant reed</name>
    <name type="synonym">Donax arundinaceus</name>
    <dbReference type="NCBI Taxonomy" id="35708"/>
    <lineage>
        <taxon>Eukaryota</taxon>
        <taxon>Viridiplantae</taxon>
        <taxon>Streptophyta</taxon>
        <taxon>Embryophyta</taxon>
        <taxon>Tracheophyta</taxon>
        <taxon>Spermatophyta</taxon>
        <taxon>Magnoliopsida</taxon>
        <taxon>Liliopsida</taxon>
        <taxon>Poales</taxon>
        <taxon>Poaceae</taxon>
        <taxon>PACMAD clade</taxon>
        <taxon>Arundinoideae</taxon>
        <taxon>Arundineae</taxon>
        <taxon>Arundo</taxon>
    </lineage>
</organism>
<dbReference type="InterPro" id="IPR055290">
    <property type="entry name" value="At3g26010-like"/>
</dbReference>
<proteinExistence type="predicted"/>
<accession>A0A0A9CZS9</accession>
<dbReference type="AlphaFoldDB" id="A0A0A9CZS9"/>
<dbReference type="SMART" id="SM00256">
    <property type="entry name" value="FBOX"/>
    <property type="match status" value="1"/>
</dbReference>
<dbReference type="Pfam" id="PF00646">
    <property type="entry name" value="F-box"/>
    <property type="match status" value="1"/>
</dbReference>
<dbReference type="InterPro" id="IPR017451">
    <property type="entry name" value="F-box-assoc_interact_dom"/>
</dbReference>
<protein>
    <recommendedName>
        <fullName evidence="1">F-box domain-containing protein</fullName>
    </recommendedName>
</protein>
<name>A0A0A9CZS9_ARUDO</name>
<dbReference type="PANTHER" id="PTHR35546:SF80">
    <property type="entry name" value="F-BOX DOMAIN CONTAINING PROTEIN EXPRESSED"/>
    <property type="match status" value="1"/>
</dbReference>
<dbReference type="Gene3D" id="1.20.1280.50">
    <property type="match status" value="1"/>
</dbReference>
<dbReference type="CDD" id="cd22157">
    <property type="entry name" value="F-box_AtFBW1-like"/>
    <property type="match status" value="1"/>
</dbReference>
<dbReference type="EMBL" id="GBRH01217952">
    <property type="protein sequence ID" value="JAD79943.1"/>
    <property type="molecule type" value="Transcribed_RNA"/>
</dbReference>
<reference evidence="2" key="2">
    <citation type="journal article" date="2015" name="Data Brief">
        <title>Shoot transcriptome of the giant reed, Arundo donax.</title>
        <authorList>
            <person name="Barrero R.A."/>
            <person name="Guerrero F.D."/>
            <person name="Moolhuijzen P."/>
            <person name="Goolsby J.A."/>
            <person name="Tidwell J."/>
            <person name="Bellgard S.E."/>
            <person name="Bellgard M.I."/>
        </authorList>
    </citation>
    <scope>NUCLEOTIDE SEQUENCE</scope>
    <source>
        <tissue evidence="2">Shoot tissue taken approximately 20 cm above the soil surface</tissue>
    </source>
</reference>
<dbReference type="InterPro" id="IPR036047">
    <property type="entry name" value="F-box-like_dom_sf"/>
</dbReference>
<dbReference type="SUPFAM" id="SSF81383">
    <property type="entry name" value="F-box domain"/>
    <property type="match status" value="1"/>
</dbReference>